<feature type="domain" description="Copper amine oxidase-like N-terminal" evidence="2">
    <location>
        <begin position="389"/>
        <end position="497"/>
    </location>
</feature>
<dbReference type="SUPFAM" id="SSF55383">
    <property type="entry name" value="Copper amine oxidase, domain N"/>
    <property type="match status" value="1"/>
</dbReference>
<dbReference type="Gene3D" id="3.30.457.10">
    <property type="entry name" value="Copper amine oxidase-like, N-terminal domain"/>
    <property type="match status" value="1"/>
</dbReference>
<dbReference type="Pfam" id="PF07833">
    <property type="entry name" value="Cu_amine_oxidN1"/>
    <property type="match status" value="1"/>
</dbReference>
<dbReference type="InterPro" id="IPR012854">
    <property type="entry name" value="Cu_amine_oxidase-like_N"/>
</dbReference>
<dbReference type="GO" id="GO:0005737">
    <property type="term" value="C:cytoplasm"/>
    <property type="evidence" value="ECO:0007669"/>
    <property type="project" value="TreeGrafter"/>
</dbReference>
<evidence type="ECO:0000313" key="3">
    <source>
        <dbReference type="EMBL" id="MCJ8013682.1"/>
    </source>
</evidence>
<dbReference type="Proteomes" id="UP001139347">
    <property type="component" value="Unassembled WGS sequence"/>
</dbReference>
<evidence type="ECO:0000313" key="4">
    <source>
        <dbReference type="Proteomes" id="UP001139347"/>
    </source>
</evidence>
<dbReference type="PROSITE" id="PS50012">
    <property type="entry name" value="RCC1_3"/>
    <property type="match status" value="1"/>
</dbReference>
<reference evidence="3" key="1">
    <citation type="submission" date="2022-04" db="EMBL/GenBank/DDBJ databases">
        <title>Paenibacillus mangrovi sp. nov., a novel endophytic bacterium isolated from bark of Kandelia candel.</title>
        <authorList>
            <person name="Tuo L."/>
        </authorList>
    </citation>
    <scope>NUCLEOTIDE SEQUENCE</scope>
    <source>
        <strain evidence="3">KQZ6P-2</strain>
    </source>
</reference>
<dbReference type="AlphaFoldDB" id="A0A9X2B6D3"/>
<keyword evidence="4" id="KW-1185">Reference proteome</keyword>
<feature type="signal peptide" evidence="1">
    <location>
        <begin position="1"/>
        <end position="30"/>
    </location>
</feature>
<comment type="caution">
    <text evidence="3">The sequence shown here is derived from an EMBL/GenBank/DDBJ whole genome shotgun (WGS) entry which is preliminary data.</text>
</comment>
<organism evidence="3 4">
    <name type="scientific">Paenibacillus mangrovi</name>
    <dbReference type="NCBI Taxonomy" id="2931978"/>
    <lineage>
        <taxon>Bacteria</taxon>
        <taxon>Bacillati</taxon>
        <taxon>Bacillota</taxon>
        <taxon>Bacilli</taxon>
        <taxon>Bacillales</taxon>
        <taxon>Paenibacillaceae</taxon>
        <taxon>Paenibacillus</taxon>
    </lineage>
</organism>
<evidence type="ECO:0000259" key="2">
    <source>
        <dbReference type="Pfam" id="PF07833"/>
    </source>
</evidence>
<sequence length="500" mass="53328">MKKSLCMPALHKQLAVMAIAGLAISPQASALTAASPVAAVPSSFLSDSSATSIHIPVTQSTAFSQVTAGNYYSVGLRADGSVWTWGRNLYGELGITDTTATSNMIAPVRLSTLSEMTSIASNGNGYQLGVRKDGSVWEWGNRYSTDRESQPPRQLPQISDVSQVSTLNEISFALTKDGTVKAWMRDHETGESSRPVQVEGLRKIVQLDAAAGKGYALDSSGSVWIFSAELKDKQLNLSSPSQIYGLPPLKQIYVYNSTEAYGVDAAGSAWKWSITNASSVIKLSGKASKIYPQLKVKSIQAANGYAVLLTRQGEVWTYGKKPAGKEGKVKELSGIVSISAGDTHCLAIDSKGQVWGWGANQWNEIGVPRNSGDGMEYVPVRIQTPITVVINGKLLPASFPAMMNNNLISVPLKSVVKELGASLDISPVTNGSVYTMKHQQNTVTFQIGSTEAELNGQKLALSSPAYLITGATMIPASLLKQMGIQVVWDSKLSTLSISSS</sequence>
<accession>A0A9X2B6D3</accession>
<dbReference type="SUPFAM" id="SSF50985">
    <property type="entry name" value="RCC1/BLIP-II"/>
    <property type="match status" value="2"/>
</dbReference>
<name>A0A9X2B6D3_9BACL</name>
<dbReference type="EMBL" id="JALIRP010000007">
    <property type="protein sequence ID" value="MCJ8013682.1"/>
    <property type="molecule type" value="Genomic_DNA"/>
</dbReference>
<dbReference type="Pfam" id="PF13540">
    <property type="entry name" value="RCC1_2"/>
    <property type="match status" value="2"/>
</dbReference>
<dbReference type="RefSeq" id="WP_244727396.1">
    <property type="nucleotide sequence ID" value="NZ_JALIRP010000007.1"/>
</dbReference>
<dbReference type="InterPro" id="IPR009091">
    <property type="entry name" value="RCC1/BLIP-II"/>
</dbReference>
<proteinExistence type="predicted"/>
<dbReference type="PANTHER" id="PTHR45982:SF1">
    <property type="entry name" value="REGULATOR OF CHROMOSOME CONDENSATION"/>
    <property type="match status" value="1"/>
</dbReference>
<feature type="chain" id="PRO_5040769080" evidence="1">
    <location>
        <begin position="31"/>
        <end position="500"/>
    </location>
</feature>
<keyword evidence="1" id="KW-0732">Signal</keyword>
<dbReference type="InterPro" id="IPR000408">
    <property type="entry name" value="Reg_chr_condens"/>
</dbReference>
<dbReference type="PANTHER" id="PTHR45982">
    <property type="entry name" value="REGULATOR OF CHROMOSOME CONDENSATION"/>
    <property type="match status" value="1"/>
</dbReference>
<gene>
    <name evidence="3" type="ORF">MUG84_18310</name>
</gene>
<dbReference type="InterPro" id="IPR036582">
    <property type="entry name" value="Mao_N_sf"/>
</dbReference>
<evidence type="ECO:0000256" key="1">
    <source>
        <dbReference type="SAM" id="SignalP"/>
    </source>
</evidence>
<dbReference type="GO" id="GO:0005085">
    <property type="term" value="F:guanyl-nucleotide exchange factor activity"/>
    <property type="evidence" value="ECO:0007669"/>
    <property type="project" value="TreeGrafter"/>
</dbReference>
<protein>
    <submittedName>
        <fullName evidence="3">Stalk domain-containing protein</fullName>
    </submittedName>
</protein>
<dbReference type="InterPro" id="IPR051553">
    <property type="entry name" value="Ran_GTPase-activating"/>
</dbReference>
<dbReference type="Gene3D" id="2.130.10.30">
    <property type="entry name" value="Regulator of chromosome condensation 1/beta-lactamase-inhibitor protein II"/>
    <property type="match status" value="2"/>
</dbReference>